<evidence type="ECO:0000256" key="1">
    <source>
        <dbReference type="ARBA" id="ARBA00023125"/>
    </source>
</evidence>
<dbReference type="InterPro" id="IPR009057">
    <property type="entry name" value="Homeodomain-like_sf"/>
</dbReference>
<feature type="region of interest" description="Disordered" evidence="3">
    <location>
        <begin position="220"/>
        <end position="239"/>
    </location>
</feature>
<keyword evidence="5" id="KW-1185">Reference proteome</keyword>
<dbReference type="PANTHER" id="PTHR21677:SF1">
    <property type="entry name" value="PROTEIN CRAMPED-LIKE"/>
    <property type="match status" value="1"/>
</dbReference>
<accession>A0AAV6X1A8</accession>
<evidence type="ECO:0000313" key="4">
    <source>
        <dbReference type="EMBL" id="KAG8374227.1"/>
    </source>
</evidence>
<proteinExistence type="predicted"/>
<dbReference type="GO" id="GO:0003682">
    <property type="term" value="F:chromatin binding"/>
    <property type="evidence" value="ECO:0007669"/>
    <property type="project" value="InterPro"/>
</dbReference>
<keyword evidence="1" id="KW-0238">DNA-binding</keyword>
<dbReference type="InterPro" id="IPR055315">
    <property type="entry name" value="Cramped-like"/>
</dbReference>
<feature type="compositionally biased region" description="Polar residues" evidence="3">
    <location>
        <begin position="164"/>
        <end position="182"/>
    </location>
</feature>
<dbReference type="AlphaFoldDB" id="A0AAV6X1A8"/>
<feature type="region of interest" description="Disordered" evidence="3">
    <location>
        <begin position="450"/>
        <end position="491"/>
    </location>
</feature>
<dbReference type="Gene3D" id="1.20.58.1880">
    <property type="match status" value="1"/>
</dbReference>
<organism evidence="4 5">
    <name type="scientific">Buddleja alternifolia</name>
    <dbReference type="NCBI Taxonomy" id="168488"/>
    <lineage>
        <taxon>Eukaryota</taxon>
        <taxon>Viridiplantae</taxon>
        <taxon>Streptophyta</taxon>
        <taxon>Embryophyta</taxon>
        <taxon>Tracheophyta</taxon>
        <taxon>Spermatophyta</taxon>
        <taxon>Magnoliopsida</taxon>
        <taxon>eudicotyledons</taxon>
        <taxon>Gunneridae</taxon>
        <taxon>Pentapetalae</taxon>
        <taxon>asterids</taxon>
        <taxon>lamiids</taxon>
        <taxon>Lamiales</taxon>
        <taxon>Scrophulariaceae</taxon>
        <taxon>Buddlejeae</taxon>
        <taxon>Buddleja</taxon>
    </lineage>
</organism>
<dbReference type="GO" id="GO:0003677">
    <property type="term" value="F:DNA binding"/>
    <property type="evidence" value="ECO:0007669"/>
    <property type="project" value="UniProtKB-KW"/>
</dbReference>
<comment type="caution">
    <text evidence="4">The sequence shown here is derived from an EMBL/GenBank/DDBJ whole genome shotgun (WGS) entry which is preliminary data.</text>
</comment>
<gene>
    <name evidence="4" type="ORF">BUALT_Bualt11G0109100</name>
</gene>
<keyword evidence="2" id="KW-0539">Nucleus</keyword>
<dbReference type="EMBL" id="WHWC01000011">
    <property type="protein sequence ID" value="KAG8374227.1"/>
    <property type="molecule type" value="Genomic_DNA"/>
</dbReference>
<dbReference type="GO" id="GO:0007389">
    <property type="term" value="P:pattern specification process"/>
    <property type="evidence" value="ECO:0007669"/>
    <property type="project" value="TreeGrafter"/>
</dbReference>
<dbReference type="Proteomes" id="UP000826271">
    <property type="component" value="Unassembled WGS sequence"/>
</dbReference>
<feature type="region of interest" description="Disordered" evidence="3">
    <location>
        <begin position="161"/>
        <end position="183"/>
    </location>
</feature>
<dbReference type="InterPro" id="IPR001005">
    <property type="entry name" value="SANT/Myb"/>
</dbReference>
<dbReference type="GO" id="GO:0005634">
    <property type="term" value="C:nucleus"/>
    <property type="evidence" value="ECO:0007669"/>
    <property type="project" value="TreeGrafter"/>
</dbReference>
<feature type="compositionally biased region" description="Polar residues" evidence="3">
    <location>
        <begin position="462"/>
        <end position="481"/>
    </location>
</feature>
<sequence>MVSQVSLDCEPCLGPENLVNKDGDCSVPSSSQNHAAPQMPVKKQTRQWAAWTRQEEESFFAALRQNFEKITCRVQSKNKDQVRHYYYRLVRRMNKLLGPEVCLDAKNSKDTNAAMLRWWSLLEKYSCKASKLHLKPRRFKIFVEALENQLLKDRKKNIRKRLSTGENSSSISQIPTSNQVRASSHDNRAVKMVLVDSQNIQKVGTGKGPLSKRHVNVGMDRNNCKIDPTSMKTARNRRKDGKFGKDFRCLASTAAYKRWEKAAIAGVSLVADAAEHLERVDTDKEIELVQETPGHDGSQLVRNVVQSLRSSSENIFNENNIHNSTKLKLQLFPIDESTRKTLEMDHHNPHLELTLSTKKKVSSVLEHLNRKWGNPSLLSQELMLFPYWAQRENMVGYQKWSKDSPLCAADVYYLIGSPPIFRLRYGWFSKAEIESATSQALSGNNLKEQNMSSNIEREHNAETQNPSGPHNDQSVSAEQMNPPTPSTSSPIKTVNCGGSFFNINTSQYHDSAAGVSSLRSEHGDLVATRQVENTKDVALSAGEWADSLTNISVGDLLSESTHNMDINCTEFPVPVGSNSLQQTPFSCDSFDAAIAAHIYKHQNKVDLQPSLASSIWDAEETCDAFAFQKNGAFCDKAQSSSRNDSLQAFRQTIMTSPSASDKEIEELPEVDKLTNTDHTSENSTKDFGGLTDMYWPDSLGPLDLDIPSCRYHNNDLILSDSLGGLNRLIANSLDAFQSCSFFGSDKKESASTAEARQTASFSDFKIGGEV</sequence>
<dbReference type="FunFam" id="1.10.10.60:FF:000287">
    <property type="entry name" value="TSL-kinase interacting protein 1"/>
    <property type="match status" value="1"/>
</dbReference>
<evidence type="ECO:0000256" key="2">
    <source>
        <dbReference type="ARBA" id="ARBA00023242"/>
    </source>
</evidence>
<reference evidence="4" key="1">
    <citation type="submission" date="2019-10" db="EMBL/GenBank/DDBJ databases">
        <authorList>
            <person name="Zhang R."/>
            <person name="Pan Y."/>
            <person name="Wang J."/>
            <person name="Ma R."/>
            <person name="Yu S."/>
        </authorList>
    </citation>
    <scope>NUCLEOTIDE SEQUENCE</scope>
    <source>
        <strain evidence="4">LA-IB0</strain>
        <tissue evidence="4">Leaf</tissue>
    </source>
</reference>
<name>A0AAV6X1A8_9LAMI</name>
<dbReference type="SUPFAM" id="SSF46689">
    <property type="entry name" value="Homeodomain-like"/>
    <property type="match status" value="1"/>
</dbReference>
<evidence type="ECO:0008006" key="6">
    <source>
        <dbReference type="Google" id="ProtNLM"/>
    </source>
</evidence>
<protein>
    <recommendedName>
        <fullName evidence="6">TSL-kinase interacting protein 1</fullName>
    </recommendedName>
</protein>
<evidence type="ECO:0000313" key="5">
    <source>
        <dbReference type="Proteomes" id="UP000826271"/>
    </source>
</evidence>
<dbReference type="PANTHER" id="PTHR21677">
    <property type="entry name" value="CRAMPED PROTEIN"/>
    <property type="match status" value="1"/>
</dbReference>
<evidence type="ECO:0000256" key="3">
    <source>
        <dbReference type="SAM" id="MobiDB-lite"/>
    </source>
</evidence>
<dbReference type="CDD" id="cd00167">
    <property type="entry name" value="SANT"/>
    <property type="match status" value="1"/>
</dbReference>